<evidence type="ECO:0000313" key="1">
    <source>
        <dbReference type="EMBL" id="KAJ9104437.1"/>
    </source>
</evidence>
<dbReference type="Proteomes" id="UP001227268">
    <property type="component" value="Unassembled WGS sequence"/>
</dbReference>
<accession>A0ACC2VYN5</accession>
<evidence type="ECO:0000313" key="2">
    <source>
        <dbReference type="Proteomes" id="UP001227268"/>
    </source>
</evidence>
<proteinExistence type="predicted"/>
<comment type="caution">
    <text evidence="1">The sequence shown here is derived from an EMBL/GenBank/DDBJ whole genome shotgun (WGS) entry which is preliminary data.</text>
</comment>
<reference evidence="1" key="1">
    <citation type="submission" date="2023-04" db="EMBL/GenBank/DDBJ databases">
        <title>Draft Genome sequencing of Naganishia species isolated from polar environments using Oxford Nanopore Technology.</title>
        <authorList>
            <person name="Leo P."/>
            <person name="Venkateswaran K."/>
        </authorList>
    </citation>
    <scope>NUCLEOTIDE SEQUENCE</scope>
    <source>
        <strain evidence="1">MNA-CCFEE 5423</strain>
    </source>
</reference>
<keyword evidence="2" id="KW-1185">Reference proteome</keyword>
<protein>
    <submittedName>
        <fullName evidence="1">Uncharacterized protein</fullName>
    </submittedName>
</protein>
<gene>
    <name evidence="1" type="ORF">QFC21_001932</name>
</gene>
<dbReference type="EMBL" id="JASBWT010000005">
    <property type="protein sequence ID" value="KAJ9104437.1"/>
    <property type="molecule type" value="Genomic_DNA"/>
</dbReference>
<sequence>MSIKTSSPTLTDSVSSAMSSMTPSLSSFSGRSSLETSPDTTPPSSPDLQKLTLKENSRTLPLPESLPLVPTHTIAEQGDDKDVGTPDAWIKRDPRMVRLTGKHPLNSEAKLDDLFTAGFLTPAELFYVRNHGAVPQVDVEEARNWRVSVEGQVANPLQLSIQDLKDRFEVVTLPVTLVCAGNRRKEQNVVRKGLGFNWGAAGVSTALFTGVYLADILEAAKPIFVDGKRPGHVVFEGADQLPNGPYGTSHLLSWARNKTRGMLIAWAMNGQPLAADHGYPLRLVSPGNIGGRMVKWLTKIQVSHEESQHYLHFWDNKLLPTQVMPEEARAERKWWYDPRYIINELNTNSAIAKPDHNEIVDIKTTPEYTLKGYAYSGGGRRVNRVEISVDDGITWKLAEICYPEDLYRAVTHNDDVYGKLDLTDRDTCFCWCFWSFPISTQELKDSPAVMVRAMDEGLSGQPRDMYWNATSMMNNWWFRTAIHVEDGDKLRFEHPTMAGTTNGGWMDRLKGEGQNVLEPVFGDASKKLAQQAPAVVKPAEVKMTKEGVKRLITMEELKAHSGVDEPWFVVAGEVYDGTGFLKDHPGGGDSITLVAGEDATEDFMAIHSPQGKSQLAQFHIGTLDLKEILHENKEEATIEPIFLSKTKWKKAILETIQVVSHDSRVYRFALQAGDQLLGLPTGQHVFCRLRRKVPHDQHGKTEVVEGELVQRAYTPVSPADAKGYIDLLIKLYLPNDKYSVGGKMTSGFNELEVGDFVEFKGPLGSFVWRGEGTCAWRGVERKVRKLGMLCGGSGITPILQVLKGVIEDSADTETEMWCIDANKSLEDILCREELDDLVKRSNGRFKLHHTLSAVPNNWTGSKGRMTREMYEKHLPAPSDDGLVLICGPEAMINHTAKPLLTELGWDVEKQLVVF</sequence>
<name>A0ACC2VYN5_9TREE</name>
<organism evidence="1 2">
    <name type="scientific">Naganishia friedmannii</name>
    <dbReference type="NCBI Taxonomy" id="89922"/>
    <lineage>
        <taxon>Eukaryota</taxon>
        <taxon>Fungi</taxon>
        <taxon>Dikarya</taxon>
        <taxon>Basidiomycota</taxon>
        <taxon>Agaricomycotina</taxon>
        <taxon>Tremellomycetes</taxon>
        <taxon>Filobasidiales</taxon>
        <taxon>Filobasidiaceae</taxon>
        <taxon>Naganishia</taxon>
    </lineage>
</organism>